<reference evidence="2" key="1">
    <citation type="journal article" date="2019" name="Sci. Rep.">
        <title>Draft genome of Tanacetum cinerariifolium, the natural source of mosquito coil.</title>
        <authorList>
            <person name="Yamashiro T."/>
            <person name="Shiraishi A."/>
            <person name="Satake H."/>
            <person name="Nakayama K."/>
        </authorList>
    </citation>
    <scope>NUCLEOTIDE SEQUENCE</scope>
</reference>
<organism evidence="2">
    <name type="scientific">Tanacetum cinerariifolium</name>
    <name type="common">Dalmatian daisy</name>
    <name type="synonym">Chrysanthemum cinerariifolium</name>
    <dbReference type="NCBI Taxonomy" id="118510"/>
    <lineage>
        <taxon>Eukaryota</taxon>
        <taxon>Viridiplantae</taxon>
        <taxon>Streptophyta</taxon>
        <taxon>Embryophyta</taxon>
        <taxon>Tracheophyta</taxon>
        <taxon>Spermatophyta</taxon>
        <taxon>Magnoliopsida</taxon>
        <taxon>eudicotyledons</taxon>
        <taxon>Gunneridae</taxon>
        <taxon>Pentapetalae</taxon>
        <taxon>asterids</taxon>
        <taxon>campanulids</taxon>
        <taxon>Asterales</taxon>
        <taxon>Asteraceae</taxon>
        <taxon>Asteroideae</taxon>
        <taxon>Anthemideae</taxon>
        <taxon>Anthemidinae</taxon>
        <taxon>Tanacetum</taxon>
    </lineage>
</organism>
<name>A0A699LG54_TANCI</name>
<protein>
    <submittedName>
        <fullName evidence="2">Uncharacterized protein</fullName>
    </submittedName>
</protein>
<sequence>MKRIKGTWLSSFTSLAYLRLFTDCADDDDDSGRVVVTVTLVDHVVTPIVISLSDDVIINALFLVNLEDSECDFATGVMHLMTSSRV</sequence>
<comment type="caution">
    <text evidence="2">The sequence shown here is derived from an EMBL/GenBank/DDBJ whole genome shotgun (WGS) entry which is preliminary data.</text>
</comment>
<proteinExistence type="predicted"/>
<dbReference type="AlphaFoldDB" id="A0A699LG54"/>
<gene>
    <name evidence="2" type="ORF">Tci_704612</name>
</gene>
<feature type="signal peptide" evidence="1">
    <location>
        <begin position="1"/>
        <end position="24"/>
    </location>
</feature>
<evidence type="ECO:0000313" key="2">
    <source>
        <dbReference type="EMBL" id="GFB32641.1"/>
    </source>
</evidence>
<feature type="chain" id="PRO_5025448902" evidence="1">
    <location>
        <begin position="25"/>
        <end position="86"/>
    </location>
</feature>
<dbReference type="EMBL" id="BKCJ010602660">
    <property type="protein sequence ID" value="GFB32641.1"/>
    <property type="molecule type" value="Genomic_DNA"/>
</dbReference>
<accession>A0A699LG54</accession>
<evidence type="ECO:0000256" key="1">
    <source>
        <dbReference type="SAM" id="SignalP"/>
    </source>
</evidence>
<keyword evidence="1" id="KW-0732">Signal</keyword>